<protein>
    <submittedName>
        <fullName evidence="1">BTB domain-containing protein</fullName>
    </submittedName>
</protein>
<dbReference type="InterPro" id="IPR011333">
    <property type="entry name" value="SKP1/BTB/POZ_sf"/>
</dbReference>
<proteinExistence type="predicted"/>
<organism evidence="1 2">
    <name type="scientific">Favolaschia claudopus</name>
    <dbReference type="NCBI Taxonomy" id="2862362"/>
    <lineage>
        <taxon>Eukaryota</taxon>
        <taxon>Fungi</taxon>
        <taxon>Dikarya</taxon>
        <taxon>Basidiomycota</taxon>
        <taxon>Agaricomycotina</taxon>
        <taxon>Agaricomycetes</taxon>
        <taxon>Agaricomycetidae</taxon>
        <taxon>Agaricales</taxon>
        <taxon>Marasmiineae</taxon>
        <taxon>Mycenaceae</taxon>
        <taxon>Favolaschia</taxon>
    </lineage>
</organism>
<comment type="caution">
    <text evidence="1">The sequence shown here is derived from an EMBL/GenBank/DDBJ whole genome shotgun (WGS) entry which is preliminary data.</text>
</comment>
<accession>A0AAW0EC35</accession>
<dbReference type="Gene3D" id="3.30.710.10">
    <property type="entry name" value="Potassium Channel Kv1.1, Chain A"/>
    <property type="match status" value="1"/>
</dbReference>
<dbReference type="AlphaFoldDB" id="A0AAW0EC35"/>
<sequence>MSSRTQNAPRVVEDLWFPDADLILRADDSIFRVYGGFLGARSSVFRDMISFPQPATQTEGEMLNGRAVVRLHDSPTEATSFLRAVFDSSFFMPPPSCVNFEDIIGILRLAHKYDVSYLFRRALSHLDVLYPTNLAKRVQYRSQTHIQFPSPDAMIDMISLKTACEVGATWMLPTLYYAIAQVDDLLDHASDYLQTHQIQACLAAQSKLMRAHASSYRFLRSLPLAGCSSVWYCRGIVEDVYDNLEFQSERFRDMDPLGMSLFSHRDRDDLCPGCRDFATVRFSAAQQAFWENLPALFVLPNWHDLKEMRRKAMEDAT</sequence>
<keyword evidence="2" id="KW-1185">Reference proteome</keyword>
<dbReference type="SUPFAM" id="SSF54695">
    <property type="entry name" value="POZ domain"/>
    <property type="match status" value="1"/>
</dbReference>
<name>A0AAW0EC35_9AGAR</name>
<gene>
    <name evidence="1" type="ORF">R3P38DRAFT_3341064</name>
</gene>
<evidence type="ECO:0000313" key="1">
    <source>
        <dbReference type="EMBL" id="KAK7062401.1"/>
    </source>
</evidence>
<reference evidence="1 2" key="1">
    <citation type="journal article" date="2024" name="J Genomics">
        <title>Draft genome sequencing and assembly of Favolaschia claudopus CIRM-BRFM 2984 isolated from oak limbs.</title>
        <authorList>
            <person name="Navarro D."/>
            <person name="Drula E."/>
            <person name="Chaduli D."/>
            <person name="Cazenave R."/>
            <person name="Ahrendt S."/>
            <person name="Wang J."/>
            <person name="Lipzen A."/>
            <person name="Daum C."/>
            <person name="Barry K."/>
            <person name="Grigoriev I.V."/>
            <person name="Favel A."/>
            <person name="Rosso M.N."/>
            <person name="Martin F."/>
        </authorList>
    </citation>
    <scope>NUCLEOTIDE SEQUENCE [LARGE SCALE GENOMIC DNA]</scope>
    <source>
        <strain evidence="1 2">CIRM-BRFM 2984</strain>
    </source>
</reference>
<evidence type="ECO:0000313" key="2">
    <source>
        <dbReference type="Proteomes" id="UP001362999"/>
    </source>
</evidence>
<dbReference type="EMBL" id="JAWWNJ010000002">
    <property type="protein sequence ID" value="KAK7062401.1"/>
    <property type="molecule type" value="Genomic_DNA"/>
</dbReference>
<dbReference type="Proteomes" id="UP001362999">
    <property type="component" value="Unassembled WGS sequence"/>
</dbReference>